<reference evidence="1" key="1">
    <citation type="submission" date="2014-09" db="EMBL/GenBank/DDBJ databases">
        <authorList>
            <person name="Magalhaes I.L.F."/>
            <person name="Oliveira U."/>
            <person name="Santos F.R."/>
            <person name="Vidigal T.H.D.A."/>
            <person name="Brescovit A.D."/>
            <person name="Santos A.J."/>
        </authorList>
    </citation>
    <scope>NUCLEOTIDE SEQUENCE</scope>
    <source>
        <tissue evidence="1">Shoot tissue taken approximately 20 cm above the soil surface</tissue>
    </source>
</reference>
<organism evidence="1">
    <name type="scientific">Arundo donax</name>
    <name type="common">Giant reed</name>
    <name type="synonym">Donax arundinaceus</name>
    <dbReference type="NCBI Taxonomy" id="35708"/>
    <lineage>
        <taxon>Eukaryota</taxon>
        <taxon>Viridiplantae</taxon>
        <taxon>Streptophyta</taxon>
        <taxon>Embryophyta</taxon>
        <taxon>Tracheophyta</taxon>
        <taxon>Spermatophyta</taxon>
        <taxon>Magnoliopsida</taxon>
        <taxon>Liliopsida</taxon>
        <taxon>Poales</taxon>
        <taxon>Poaceae</taxon>
        <taxon>PACMAD clade</taxon>
        <taxon>Arundinoideae</taxon>
        <taxon>Arundineae</taxon>
        <taxon>Arundo</taxon>
    </lineage>
</organism>
<dbReference type="EMBL" id="GBRH01192890">
    <property type="protein sequence ID" value="JAE05006.1"/>
    <property type="molecule type" value="Transcribed_RNA"/>
</dbReference>
<proteinExistence type="predicted"/>
<sequence>MSIQGSPSLPLHRLFPTPTHTSVQLDPSPAVPLPHLVHGSLPRGPKCRMYHLTFFQMPRNCLSRTTRRRPSAGHGSFSTRYPLLLSLSPLSSA</sequence>
<dbReference type="AlphaFoldDB" id="A0A0A9F4C3"/>
<name>A0A0A9F4C3_ARUDO</name>
<evidence type="ECO:0000313" key="1">
    <source>
        <dbReference type="EMBL" id="JAE05006.1"/>
    </source>
</evidence>
<protein>
    <submittedName>
        <fullName evidence="1">Uncharacterized protein</fullName>
    </submittedName>
</protein>
<reference evidence="1" key="2">
    <citation type="journal article" date="2015" name="Data Brief">
        <title>Shoot transcriptome of the giant reed, Arundo donax.</title>
        <authorList>
            <person name="Barrero R.A."/>
            <person name="Guerrero F.D."/>
            <person name="Moolhuijzen P."/>
            <person name="Goolsby J.A."/>
            <person name="Tidwell J."/>
            <person name="Bellgard S.E."/>
            <person name="Bellgard M.I."/>
        </authorList>
    </citation>
    <scope>NUCLEOTIDE SEQUENCE</scope>
    <source>
        <tissue evidence="1">Shoot tissue taken approximately 20 cm above the soil surface</tissue>
    </source>
</reference>
<accession>A0A0A9F4C3</accession>